<dbReference type="InterPro" id="IPR000524">
    <property type="entry name" value="Tscrpt_reg_HTH_GntR"/>
</dbReference>
<comment type="caution">
    <text evidence="5">The sequence shown here is derived from an EMBL/GenBank/DDBJ whole genome shotgun (WGS) entry which is preliminary data.</text>
</comment>
<keyword evidence="3" id="KW-0804">Transcription</keyword>
<dbReference type="InterPro" id="IPR008920">
    <property type="entry name" value="TF_FadR/GntR_C"/>
</dbReference>
<dbReference type="GO" id="GO:0003700">
    <property type="term" value="F:DNA-binding transcription factor activity"/>
    <property type="evidence" value="ECO:0007669"/>
    <property type="project" value="InterPro"/>
</dbReference>
<dbReference type="AlphaFoldDB" id="A0A7W0CCQ4"/>
<name>A0A7W0CCQ4_9ACTN</name>
<dbReference type="Gene3D" id="1.20.120.530">
    <property type="entry name" value="GntR ligand-binding domain-like"/>
    <property type="match status" value="1"/>
</dbReference>
<gene>
    <name evidence="5" type="ORF">HNR30_000067</name>
</gene>
<dbReference type="InterPro" id="IPR011711">
    <property type="entry name" value="GntR_C"/>
</dbReference>
<dbReference type="Pfam" id="PF00392">
    <property type="entry name" value="GntR"/>
    <property type="match status" value="1"/>
</dbReference>
<dbReference type="SMART" id="SM00345">
    <property type="entry name" value="HTH_GNTR"/>
    <property type="match status" value="1"/>
</dbReference>
<evidence type="ECO:0000256" key="3">
    <source>
        <dbReference type="ARBA" id="ARBA00023163"/>
    </source>
</evidence>
<reference evidence="5 6" key="1">
    <citation type="submission" date="2020-07" db="EMBL/GenBank/DDBJ databases">
        <title>Genomic Encyclopedia of Type Strains, Phase IV (KMG-IV): sequencing the most valuable type-strain genomes for metagenomic binning, comparative biology and taxonomic classification.</title>
        <authorList>
            <person name="Goeker M."/>
        </authorList>
    </citation>
    <scope>NUCLEOTIDE SEQUENCE [LARGE SCALE GENOMIC DNA]</scope>
    <source>
        <strain evidence="5 6">DSM 45533</strain>
    </source>
</reference>
<keyword evidence="2 5" id="KW-0238">DNA-binding</keyword>
<evidence type="ECO:0000256" key="1">
    <source>
        <dbReference type="ARBA" id="ARBA00023015"/>
    </source>
</evidence>
<dbReference type="SUPFAM" id="SSF48008">
    <property type="entry name" value="GntR ligand-binding domain-like"/>
    <property type="match status" value="1"/>
</dbReference>
<dbReference type="Pfam" id="PF07729">
    <property type="entry name" value="FCD"/>
    <property type="match status" value="1"/>
</dbReference>
<dbReference type="EMBL" id="JACDUR010000001">
    <property type="protein sequence ID" value="MBA2888732.1"/>
    <property type="molecule type" value="Genomic_DNA"/>
</dbReference>
<feature type="domain" description="HTH gntR-type" evidence="4">
    <location>
        <begin position="1"/>
        <end position="63"/>
    </location>
</feature>
<dbReference type="InterPro" id="IPR036390">
    <property type="entry name" value="WH_DNA-bd_sf"/>
</dbReference>
<sequence length="217" mass="23932">MVYETLKEQIIEGVLQPGRRLVERELGTEHGVSRVPVREALRRLEAERLVVVVPRKGVLVRPFTPADVADLFDVRESLEVLAARLAAAQATDADLKRLRASLEHAARQSVPSEIARANAAFHTVVVELSGNALLVDIMRPLEARLRWLFRLTSSRDIAQQCAEHAELFSAIASHDPDAAAECALKHVSSGRAPSLELAKGWSAVDTLEVARSRRKRS</sequence>
<dbReference type="RefSeq" id="WP_181607022.1">
    <property type="nucleotide sequence ID" value="NZ_BAABAM010000001.1"/>
</dbReference>
<dbReference type="Proteomes" id="UP000530928">
    <property type="component" value="Unassembled WGS sequence"/>
</dbReference>
<dbReference type="InterPro" id="IPR036388">
    <property type="entry name" value="WH-like_DNA-bd_sf"/>
</dbReference>
<dbReference type="GO" id="GO:0003677">
    <property type="term" value="F:DNA binding"/>
    <property type="evidence" value="ECO:0007669"/>
    <property type="project" value="UniProtKB-KW"/>
</dbReference>
<organism evidence="5 6">
    <name type="scientific">Nonomuraea soli</name>
    <dbReference type="NCBI Taxonomy" id="1032476"/>
    <lineage>
        <taxon>Bacteria</taxon>
        <taxon>Bacillati</taxon>
        <taxon>Actinomycetota</taxon>
        <taxon>Actinomycetes</taxon>
        <taxon>Streptosporangiales</taxon>
        <taxon>Streptosporangiaceae</taxon>
        <taxon>Nonomuraea</taxon>
    </lineage>
</organism>
<evidence type="ECO:0000259" key="4">
    <source>
        <dbReference type="PROSITE" id="PS50949"/>
    </source>
</evidence>
<dbReference type="SMART" id="SM00895">
    <property type="entry name" value="FCD"/>
    <property type="match status" value="1"/>
</dbReference>
<protein>
    <submittedName>
        <fullName evidence="5">DNA-binding GntR family transcriptional regulator</fullName>
    </submittedName>
</protein>
<dbReference type="CDD" id="cd07377">
    <property type="entry name" value="WHTH_GntR"/>
    <property type="match status" value="1"/>
</dbReference>
<proteinExistence type="predicted"/>
<dbReference type="PRINTS" id="PR00035">
    <property type="entry name" value="HTHGNTR"/>
</dbReference>
<dbReference type="PANTHER" id="PTHR43537">
    <property type="entry name" value="TRANSCRIPTIONAL REGULATOR, GNTR FAMILY"/>
    <property type="match status" value="1"/>
</dbReference>
<keyword evidence="1" id="KW-0805">Transcription regulation</keyword>
<evidence type="ECO:0000313" key="5">
    <source>
        <dbReference type="EMBL" id="MBA2888732.1"/>
    </source>
</evidence>
<dbReference type="SUPFAM" id="SSF46785">
    <property type="entry name" value="Winged helix' DNA-binding domain"/>
    <property type="match status" value="1"/>
</dbReference>
<keyword evidence="6" id="KW-1185">Reference proteome</keyword>
<evidence type="ECO:0000256" key="2">
    <source>
        <dbReference type="ARBA" id="ARBA00023125"/>
    </source>
</evidence>
<dbReference type="PANTHER" id="PTHR43537:SF45">
    <property type="entry name" value="GNTR FAMILY REGULATORY PROTEIN"/>
    <property type="match status" value="1"/>
</dbReference>
<dbReference type="PROSITE" id="PS50949">
    <property type="entry name" value="HTH_GNTR"/>
    <property type="match status" value="1"/>
</dbReference>
<accession>A0A7W0CCQ4</accession>
<dbReference type="Gene3D" id="1.10.10.10">
    <property type="entry name" value="Winged helix-like DNA-binding domain superfamily/Winged helix DNA-binding domain"/>
    <property type="match status" value="1"/>
</dbReference>
<evidence type="ECO:0000313" key="6">
    <source>
        <dbReference type="Proteomes" id="UP000530928"/>
    </source>
</evidence>